<dbReference type="InterPro" id="IPR036388">
    <property type="entry name" value="WH-like_DNA-bd_sf"/>
</dbReference>
<dbReference type="GO" id="GO:1901135">
    <property type="term" value="P:carbohydrate derivative metabolic process"/>
    <property type="evidence" value="ECO:0007669"/>
    <property type="project" value="InterPro"/>
</dbReference>
<dbReference type="Pfam" id="PF01380">
    <property type="entry name" value="SIS"/>
    <property type="match status" value="1"/>
</dbReference>
<comment type="caution">
    <text evidence="6">The sequence shown here is derived from an EMBL/GenBank/DDBJ whole genome shotgun (WGS) entry which is preliminary data.</text>
</comment>
<name>A0A838YPV5_9GAMM</name>
<accession>A0A838YPV5</accession>
<feature type="domain" description="SIS" evidence="5">
    <location>
        <begin position="120"/>
        <end position="259"/>
    </location>
</feature>
<dbReference type="Proteomes" id="UP000585327">
    <property type="component" value="Unassembled WGS sequence"/>
</dbReference>
<dbReference type="InterPro" id="IPR000281">
    <property type="entry name" value="HTH_RpiR"/>
</dbReference>
<gene>
    <name evidence="6" type="ORF">H2021_03305</name>
</gene>
<dbReference type="CDD" id="cd05013">
    <property type="entry name" value="SIS_RpiR"/>
    <property type="match status" value="1"/>
</dbReference>
<evidence type="ECO:0000256" key="2">
    <source>
        <dbReference type="ARBA" id="ARBA00023125"/>
    </source>
</evidence>
<dbReference type="InterPro" id="IPR001347">
    <property type="entry name" value="SIS_dom"/>
</dbReference>
<proteinExistence type="predicted"/>
<dbReference type="SUPFAM" id="SSF53697">
    <property type="entry name" value="SIS domain"/>
    <property type="match status" value="1"/>
</dbReference>
<dbReference type="InterPro" id="IPR046348">
    <property type="entry name" value="SIS_dom_sf"/>
</dbReference>
<dbReference type="PROSITE" id="PS51071">
    <property type="entry name" value="HTH_RPIR"/>
    <property type="match status" value="1"/>
</dbReference>
<keyword evidence="3" id="KW-0804">Transcription</keyword>
<reference evidence="6 7" key="1">
    <citation type="submission" date="2020-06" db="EMBL/GenBank/DDBJ databases">
        <title>Dysbiosis in marine aquaculture revealed through microbiome analysis: reverse ecology for environmental sustainability.</title>
        <authorList>
            <person name="Haro-Moreno J.M."/>
            <person name="Coutinho F.H."/>
            <person name="Zaragoza-Solas A."/>
            <person name="Picazo A."/>
            <person name="Almagro-Moreno S."/>
            <person name="Lopez-Perez M."/>
        </authorList>
    </citation>
    <scope>NUCLEOTIDE SEQUENCE [LARGE SCALE GENOMIC DNA]</scope>
    <source>
        <strain evidence="6">MCMED-G42</strain>
    </source>
</reference>
<dbReference type="InterPro" id="IPR047640">
    <property type="entry name" value="RpiR-like"/>
</dbReference>
<keyword evidence="1" id="KW-0805">Transcription regulation</keyword>
<dbReference type="InterPro" id="IPR009057">
    <property type="entry name" value="Homeodomain-like_sf"/>
</dbReference>
<dbReference type="GO" id="GO:0003677">
    <property type="term" value="F:DNA binding"/>
    <property type="evidence" value="ECO:0007669"/>
    <property type="project" value="UniProtKB-KW"/>
</dbReference>
<dbReference type="Gene3D" id="1.10.10.10">
    <property type="entry name" value="Winged helix-like DNA-binding domain superfamily/Winged helix DNA-binding domain"/>
    <property type="match status" value="1"/>
</dbReference>
<dbReference type="InterPro" id="IPR035472">
    <property type="entry name" value="RpiR-like_SIS"/>
</dbReference>
<organism evidence="6 7">
    <name type="scientific">SAR86 cluster bacterium</name>
    <dbReference type="NCBI Taxonomy" id="2030880"/>
    <lineage>
        <taxon>Bacteria</taxon>
        <taxon>Pseudomonadati</taxon>
        <taxon>Pseudomonadota</taxon>
        <taxon>Gammaproteobacteria</taxon>
        <taxon>SAR86 cluster</taxon>
    </lineage>
</organism>
<dbReference type="GO" id="GO:0097367">
    <property type="term" value="F:carbohydrate derivative binding"/>
    <property type="evidence" value="ECO:0007669"/>
    <property type="project" value="InterPro"/>
</dbReference>
<dbReference type="PANTHER" id="PTHR30514">
    <property type="entry name" value="GLUCOKINASE"/>
    <property type="match status" value="1"/>
</dbReference>
<sequence>MILDNLVNGETQLSKSERKIASIVLSNPSRVINQSISALSEEANVSLPTVNRFCKKLGFDGYPSFKIQIAQELSTTNRMLIDRFNVDKDTPDLVKRVMSDIQSTVVSVGQNLNPDSIDKATAMLASAKSITFFGLGGSGPVALDAQHKFFRFGIPVVAHTDYINQRMIVSMMNADDILVLISFTGRTAEIVKTAKVAKSNGVKTIALTSKDSPLAKLADVVLHIHAPLENNLHIPMTSRLAHLAIIDILSATVSACFGNNMDLKKDQVIENLEKTRV</sequence>
<dbReference type="Pfam" id="PF01418">
    <property type="entry name" value="HTH_6"/>
    <property type="match status" value="1"/>
</dbReference>
<dbReference type="AlphaFoldDB" id="A0A838YPV5"/>
<protein>
    <submittedName>
        <fullName evidence="6">SIS domain-containing protein</fullName>
    </submittedName>
</protein>
<evidence type="ECO:0000259" key="4">
    <source>
        <dbReference type="PROSITE" id="PS51071"/>
    </source>
</evidence>
<dbReference type="PROSITE" id="PS51464">
    <property type="entry name" value="SIS"/>
    <property type="match status" value="1"/>
</dbReference>
<evidence type="ECO:0000313" key="6">
    <source>
        <dbReference type="EMBL" id="MBA4724226.1"/>
    </source>
</evidence>
<feature type="domain" description="HTH rpiR-type" evidence="4">
    <location>
        <begin position="1"/>
        <end position="76"/>
    </location>
</feature>
<evidence type="ECO:0000256" key="3">
    <source>
        <dbReference type="ARBA" id="ARBA00023163"/>
    </source>
</evidence>
<keyword evidence="2" id="KW-0238">DNA-binding</keyword>
<dbReference type="SUPFAM" id="SSF46689">
    <property type="entry name" value="Homeodomain-like"/>
    <property type="match status" value="1"/>
</dbReference>
<evidence type="ECO:0000259" key="5">
    <source>
        <dbReference type="PROSITE" id="PS51464"/>
    </source>
</evidence>
<dbReference type="PANTHER" id="PTHR30514:SF1">
    <property type="entry name" value="HTH-TYPE TRANSCRIPTIONAL REGULATOR HEXR-RELATED"/>
    <property type="match status" value="1"/>
</dbReference>
<evidence type="ECO:0000313" key="7">
    <source>
        <dbReference type="Proteomes" id="UP000585327"/>
    </source>
</evidence>
<dbReference type="GO" id="GO:0003700">
    <property type="term" value="F:DNA-binding transcription factor activity"/>
    <property type="evidence" value="ECO:0007669"/>
    <property type="project" value="InterPro"/>
</dbReference>
<evidence type="ECO:0000256" key="1">
    <source>
        <dbReference type="ARBA" id="ARBA00023015"/>
    </source>
</evidence>
<dbReference type="Gene3D" id="3.40.50.10490">
    <property type="entry name" value="Glucose-6-phosphate isomerase like protein, domain 1"/>
    <property type="match status" value="1"/>
</dbReference>
<dbReference type="EMBL" id="JACETM010000032">
    <property type="protein sequence ID" value="MBA4724226.1"/>
    <property type="molecule type" value="Genomic_DNA"/>
</dbReference>